<evidence type="ECO:0000256" key="1">
    <source>
        <dbReference type="SAM" id="MobiDB-lite"/>
    </source>
</evidence>
<feature type="compositionally biased region" description="Basic and acidic residues" evidence="1">
    <location>
        <begin position="323"/>
        <end position="343"/>
    </location>
</feature>
<feature type="compositionally biased region" description="Polar residues" evidence="1">
    <location>
        <begin position="476"/>
        <end position="488"/>
    </location>
</feature>
<dbReference type="EMBL" id="KQ965799">
    <property type="protein sequence ID" value="KXS11651.1"/>
    <property type="molecule type" value="Genomic_DNA"/>
</dbReference>
<feature type="region of interest" description="Disordered" evidence="1">
    <location>
        <begin position="574"/>
        <end position="706"/>
    </location>
</feature>
<dbReference type="Proteomes" id="UP000070544">
    <property type="component" value="Unassembled WGS sequence"/>
</dbReference>
<accession>A0A139A4D0</accession>
<feature type="compositionally biased region" description="Polar residues" evidence="1">
    <location>
        <begin position="108"/>
        <end position="118"/>
    </location>
</feature>
<feature type="region of interest" description="Disordered" evidence="1">
    <location>
        <begin position="1006"/>
        <end position="1112"/>
    </location>
</feature>
<name>A0A139A4D0_GONPJ</name>
<keyword evidence="3" id="KW-1185">Reference proteome</keyword>
<feature type="region of interest" description="Disordered" evidence="1">
    <location>
        <begin position="835"/>
        <end position="929"/>
    </location>
</feature>
<feature type="compositionally biased region" description="Polar residues" evidence="1">
    <location>
        <begin position="877"/>
        <end position="886"/>
    </location>
</feature>
<feature type="compositionally biased region" description="Polar residues" evidence="1">
    <location>
        <begin position="647"/>
        <end position="660"/>
    </location>
</feature>
<proteinExistence type="predicted"/>
<feature type="compositionally biased region" description="Low complexity" evidence="1">
    <location>
        <begin position="679"/>
        <end position="691"/>
    </location>
</feature>
<feature type="compositionally biased region" description="Basic and acidic residues" evidence="1">
    <location>
        <begin position="631"/>
        <end position="645"/>
    </location>
</feature>
<feature type="compositionally biased region" description="Polar residues" evidence="1">
    <location>
        <begin position="894"/>
        <end position="909"/>
    </location>
</feature>
<sequence length="1165" mass="124991">MDVDVGPEGVDLDLDEALEDITPSGGDAENGGMLDHEKMVEEMERAMRGASECDGHMLMTQAPLRVSGGSGSGNGSAVDLDVEMTEGEAPKPPGSAIARDGEKGEAQPRTQVSTTPESVHTVEEHVASGEPPRTQESAPRASLSTGHSGQTASVPSDDPPPTAAQRPRPSPLSTGVQSSPLPTLDDSTPCAGQHLPPPSQRDVSTGSGNTSFESDASRSILPVVLPFGLINADKVAPAVGLFPQRAQPRPEAGIWSPNSRGMSRVGWDWGMGMETQGDFHETSGNRAKPAIVLGPARVSVGWGGLVRTQGEDRIMNGFSVIPRSREASQNEESGDQHAGKASDGEESQGSIAPLTQLPFVVVDGGQEDASGSEEKSLNERQSSKGESVYANDVMHVDDRSEGEQLSLMDSRSDRKQLTSSAVTGSTSGERETKNVASFALVSQDEERAMNNDSNSAGSSERKEQRAQPPNHRMSEASFSEIVSQQLVSPEQDVPASKPESNAGAEQLPSGIYGSQVLESVPLSGIPEGHHGLAHRRNWMLDDVIPDSQQETSPLFVDKALASSQIDMETFQTVAETPSNRLPEGSPGAELSQNKEVQTQISTRSEASGVLGRRVVHSSVTPEVQEELSLSHPEEDASDVHQHRFSDASPSFGCSTPSSPELSAPVSRSKRVRKRAALAPTPSQNQQSSPSSRTGHEPSREPTQAAWSSHNLRGILLQGLSQASPGVALESLNSSWFGPLTLSVRPDLANDENCSGLRSSAYPHPSGRLGLLPDHTDDLRGSELEIPDAGPDTDDVEPLMDPPGVVEADESRLLMGALEEGELIAETMVDHGLLSDEVFGSPANDRPSTQHLEPGSENEHYGQVLHSSPLSRERTRNHLQSSRQKSPTIGVLDSPQRSRTVSALLNNKNNRVQKRSTVRTSGRISGGPSSQRSLLLEASRITPSKFQVVVVDLSTLPFRKYVPKYPIPFTSKKPLGTPARQLSPNVGNVPPQFSFPLVMEGLDSREIASTPNRTPPLSPLRSAGGTSRQESYRKPLESQDQKTHSPPITRGLDNNGATNHQMGPPGSARGKRKASAEDGDAKSKRHRNRSPTPPLVKLTSVAQKHPASPQSIGQTFDSAVPQGDHVSVVPDESTLTELLSEVRRSIKEDQGWISWREQRRTRWKWR</sequence>
<protein>
    <submittedName>
        <fullName evidence="2">Uncharacterized protein</fullName>
    </submittedName>
</protein>
<feature type="region of interest" description="Disordered" evidence="1">
    <location>
        <begin position="323"/>
        <end position="510"/>
    </location>
</feature>
<feature type="compositionally biased region" description="Polar residues" evidence="1">
    <location>
        <begin position="917"/>
        <end position="929"/>
    </location>
</feature>
<gene>
    <name evidence="2" type="ORF">M427DRAFT_60509</name>
</gene>
<evidence type="ECO:0000313" key="2">
    <source>
        <dbReference type="EMBL" id="KXS11651.1"/>
    </source>
</evidence>
<feature type="compositionally biased region" description="Polar residues" evidence="1">
    <location>
        <begin position="201"/>
        <end position="214"/>
    </location>
</feature>
<feature type="compositionally biased region" description="Basic and acidic residues" evidence="1">
    <location>
        <begin position="372"/>
        <end position="383"/>
    </location>
</feature>
<evidence type="ECO:0000313" key="3">
    <source>
        <dbReference type="Proteomes" id="UP000070544"/>
    </source>
</evidence>
<dbReference type="AlphaFoldDB" id="A0A139A4D0"/>
<feature type="compositionally biased region" description="Polar residues" evidence="1">
    <location>
        <begin position="171"/>
        <end position="181"/>
    </location>
</feature>
<feature type="compositionally biased region" description="Polar residues" evidence="1">
    <location>
        <begin position="417"/>
        <end position="427"/>
    </location>
</feature>
<feature type="compositionally biased region" description="Basic and acidic residues" evidence="1">
    <location>
        <begin position="1029"/>
        <end position="1042"/>
    </location>
</feature>
<feature type="region of interest" description="Disordered" evidence="1">
    <location>
        <begin position="85"/>
        <end position="215"/>
    </location>
</feature>
<feature type="compositionally biased region" description="Polar residues" evidence="1">
    <location>
        <begin position="134"/>
        <end position="154"/>
    </location>
</feature>
<reference evidence="2 3" key="1">
    <citation type="journal article" date="2015" name="Genome Biol. Evol.">
        <title>Phylogenomic analyses indicate that early fungi evolved digesting cell walls of algal ancestors of land plants.</title>
        <authorList>
            <person name="Chang Y."/>
            <person name="Wang S."/>
            <person name="Sekimoto S."/>
            <person name="Aerts A.L."/>
            <person name="Choi C."/>
            <person name="Clum A."/>
            <person name="LaButti K.M."/>
            <person name="Lindquist E.A."/>
            <person name="Yee Ngan C."/>
            <person name="Ohm R.A."/>
            <person name="Salamov A.A."/>
            <person name="Grigoriev I.V."/>
            <person name="Spatafora J.W."/>
            <person name="Berbee M.L."/>
        </authorList>
    </citation>
    <scope>NUCLEOTIDE SEQUENCE [LARGE SCALE GENOMIC DNA]</scope>
    <source>
        <strain evidence="2 3">JEL478</strain>
    </source>
</reference>
<feature type="compositionally biased region" description="Polar residues" evidence="1">
    <location>
        <begin position="590"/>
        <end position="605"/>
    </location>
</feature>
<organism evidence="2 3">
    <name type="scientific">Gonapodya prolifera (strain JEL478)</name>
    <name type="common">Monoblepharis prolifera</name>
    <dbReference type="NCBI Taxonomy" id="1344416"/>
    <lineage>
        <taxon>Eukaryota</taxon>
        <taxon>Fungi</taxon>
        <taxon>Fungi incertae sedis</taxon>
        <taxon>Chytridiomycota</taxon>
        <taxon>Chytridiomycota incertae sedis</taxon>
        <taxon>Monoblepharidomycetes</taxon>
        <taxon>Monoblepharidales</taxon>
        <taxon>Gonapodyaceae</taxon>
        <taxon>Gonapodya</taxon>
    </lineage>
</organism>